<dbReference type="Proteomes" id="UP001152320">
    <property type="component" value="Chromosome 2"/>
</dbReference>
<dbReference type="PANTHER" id="PTHR33198:SF19">
    <property type="entry name" value="CCHC-TYPE DOMAIN-CONTAINING PROTEIN"/>
    <property type="match status" value="1"/>
</dbReference>
<dbReference type="OrthoDB" id="10064127at2759"/>
<dbReference type="GO" id="GO:0003676">
    <property type="term" value="F:nucleic acid binding"/>
    <property type="evidence" value="ECO:0007669"/>
    <property type="project" value="InterPro"/>
</dbReference>
<dbReference type="PROSITE" id="PS50158">
    <property type="entry name" value="ZF_CCHC"/>
    <property type="match status" value="2"/>
</dbReference>
<dbReference type="InterPro" id="IPR001878">
    <property type="entry name" value="Znf_CCHC"/>
</dbReference>
<dbReference type="PANTHER" id="PTHR33198">
    <property type="entry name" value="ANK_REP_REGION DOMAIN-CONTAINING PROTEIN-RELATED"/>
    <property type="match status" value="1"/>
</dbReference>
<keyword evidence="1" id="KW-0479">Metal-binding</keyword>
<keyword evidence="1" id="KW-0862">Zinc</keyword>
<keyword evidence="1" id="KW-0863">Zinc-finger</keyword>
<dbReference type="Gene3D" id="4.10.60.10">
    <property type="entry name" value="Zinc finger, CCHC-type"/>
    <property type="match status" value="1"/>
</dbReference>
<sequence length="272" mass="31113">MALLGKIDTFHGDKEQWTQYIERLTHYFVANDIKHKEKKKSILLSVIGSESYKLLRNLLSPVKPGEKRFKELVEVMARHLNPIPSEIVQQFKFNSRVRKTGESVSTFVAELCSLAEFCNFGNTLDVMLRDRLVCGVNNECIQRHLLSQTKLTFDKALDLALGLELAAKNADDLKQGHPTSREQVLRIPKGKTTSRNQQGNASKPKFKPCYWCGKDNHLPDDCYFKDKLCNNCGKKGHISKVCRSRKVKQVAKNEAPQQTDLVNSEKVYYLFH</sequence>
<evidence type="ECO:0000259" key="2">
    <source>
        <dbReference type="PROSITE" id="PS50158"/>
    </source>
</evidence>
<evidence type="ECO:0000256" key="1">
    <source>
        <dbReference type="PROSITE-ProRule" id="PRU00047"/>
    </source>
</evidence>
<feature type="domain" description="CCHC-type" evidence="2">
    <location>
        <begin position="209"/>
        <end position="222"/>
    </location>
</feature>
<organism evidence="3 4">
    <name type="scientific">Holothuria leucospilota</name>
    <name type="common">Black long sea cucumber</name>
    <name type="synonym">Mertensiothuria leucospilota</name>
    <dbReference type="NCBI Taxonomy" id="206669"/>
    <lineage>
        <taxon>Eukaryota</taxon>
        <taxon>Metazoa</taxon>
        <taxon>Echinodermata</taxon>
        <taxon>Eleutherozoa</taxon>
        <taxon>Echinozoa</taxon>
        <taxon>Holothuroidea</taxon>
        <taxon>Aspidochirotacea</taxon>
        <taxon>Aspidochirotida</taxon>
        <taxon>Holothuriidae</taxon>
        <taxon>Holothuria</taxon>
    </lineage>
</organism>
<reference evidence="3" key="1">
    <citation type="submission" date="2021-10" db="EMBL/GenBank/DDBJ databases">
        <title>Tropical sea cucumber genome reveals ecological adaptation and Cuvierian tubules defense mechanism.</title>
        <authorList>
            <person name="Chen T."/>
        </authorList>
    </citation>
    <scope>NUCLEOTIDE SEQUENCE</scope>
    <source>
        <strain evidence="3">Nanhai2018</strain>
        <tissue evidence="3">Muscle</tissue>
    </source>
</reference>
<dbReference type="InterPro" id="IPR036875">
    <property type="entry name" value="Znf_CCHC_sf"/>
</dbReference>
<dbReference type="Pfam" id="PF00098">
    <property type="entry name" value="zf-CCHC"/>
    <property type="match status" value="1"/>
</dbReference>
<comment type="caution">
    <text evidence="3">The sequence shown here is derived from an EMBL/GenBank/DDBJ whole genome shotgun (WGS) entry which is preliminary data.</text>
</comment>
<evidence type="ECO:0000313" key="4">
    <source>
        <dbReference type="Proteomes" id="UP001152320"/>
    </source>
</evidence>
<name>A0A9Q1CJV5_HOLLE</name>
<dbReference type="AlphaFoldDB" id="A0A9Q1CJV5"/>
<evidence type="ECO:0000313" key="3">
    <source>
        <dbReference type="EMBL" id="KAJ8046687.1"/>
    </source>
</evidence>
<proteinExistence type="predicted"/>
<keyword evidence="4" id="KW-1185">Reference proteome</keyword>
<accession>A0A9Q1CJV5</accession>
<dbReference type="SUPFAM" id="SSF57756">
    <property type="entry name" value="Retrovirus zinc finger-like domains"/>
    <property type="match status" value="1"/>
</dbReference>
<dbReference type="GO" id="GO:0008270">
    <property type="term" value="F:zinc ion binding"/>
    <property type="evidence" value="ECO:0007669"/>
    <property type="project" value="UniProtKB-KW"/>
</dbReference>
<feature type="domain" description="CCHC-type" evidence="2">
    <location>
        <begin position="229"/>
        <end position="244"/>
    </location>
</feature>
<protein>
    <recommendedName>
        <fullName evidence="2">CCHC-type domain-containing protein</fullName>
    </recommendedName>
</protein>
<dbReference type="SMART" id="SM00343">
    <property type="entry name" value="ZnF_C2HC"/>
    <property type="match status" value="2"/>
</dbReference>
<dbReference type="EMBL" id="JAIZAY010000002">
    <property type="protein sequence ID" value="KAJ8046687.1"/>
    <property type="molecule type" value="Genomic_DNA"/>
</dbReference>
<gene>
    <name evidence="3" type="ORF">HOLleu_05451</name>
</gene>